<evidence type="ECO:0000313" key="2">
    <source>
        <dbReference type="Proteomes" id="UP000308836"/>
    </source>
</evidence>
<keyword evidence="2" id="KW-1185">Reference proteome</keyword>
<evidence type="ECO:0000313" key="1">
    <source>
        <dbReference type="EMBL" id="TGY67363.1"/>
    </source>
</evidence>
<dbReference type="Proteomes" id="UP000308836">
    <property type="component" value="Unassembled WGS sequence"/>
</dbReference>
<reference evidence="1" key="1">
    <citation type="submission" date="2019-04" db="EMBL/GenBank/DDBJ databases">
        <title>Microbes associate with the intestines of laboratory mice.</title>
        <authorList>
            <person name="Navarre W."/>
            <person name="Wong E."/>
            <person name="Huang K."/>
            <person name="Tropini C."/>
            <person name="Ng K."/>
            <person name="Yu B."/>
        </authorList>
    </citation>
    <scope>NUCLEOTIDE SEQUENCE</scope>
    <source>
        <strain evidence="1">NM09_H32</strain>
    </source>
</reference>
<gene>
    <name evidence="1" type="ORF">E5336_00335</name>
</gene>
<comment type="caution">
    <text evidence="1">The sequence shown here is derived from an EMBL/GenBank/DDBJ whole genome shotgun (WGS) entry which is preliminary data.</text>
</comment>
<protein>
    <submittedName>
        <fullName evidence="1">DUF4968 domain-containing protein</fullName>
    </submittedName>
</protein>
<organism evidence="1 2">
    <name type="scientific">Dubosiella muris</name>
    <dbReference type="NCBI Taxonomy" id="3038133"/>
    <lineage>
        <taxon>Bacteria</taxon>
        <taxon>Bacillati</taxon>
        <taxon>Bacillota</taxon>
        <taxon>Erysipelotrichia</taxon>
        <taxon>Erysipelotrichales</taxon>
        <taxon>Erysipelotrichaceae</taxon>
        <taxon>Dubosiella</taxon>
    </lineage>
</organism>
<proteinExistence type="predicted"/>
<accession>A0AC61RC78</accession>
<dbReference type="EMBL" id="SRYG01000001">
    <property type="protein sequence ID" value="TGY67363.1"/>
    <property type="molecule type" value="Genomic_DNA"/>
</dbReference>
<sequence length="841" mass="96682">MKICQEVKQVYYNDPYFSIQTNGAELRLWFLTDDILRIRAGFDQTWDEASYSLVMTAWDSRTDSLFAGCRKRINVAPAALTDGPEIATIQGNRLKVFIHKNPFIIEVRDQDGQLIHKDIPDLAYRMDANGRRLHSSQIEETDSFYGFGEKTGSLNKAEKFMSMAPGDAMGYNPKETDSLYKHIPFYIRLNKCNGQAVGYFYHNTAECDFNMGREKRNYWHRYSTYRTDAGDIDLFLIAGPKITDILERYTDLTGKSAMLPKAALGYLGSSMYYPELEENCDDAILDFIDTTKEENIPVDGFQLSSGYCAIPTKEGVKRCSFTWNFQRFKDPKQWFHQMQQRGVLVSPNIKPGMLLVHPLLEEMKKKGMFIEASKDNPGMDHCAIGTWWGGPGLFVDFTHPTTRKHWKDYIKDNLLRYGCRSIWNDNCEYDSLTDKDAKVYFEGAGNTIGTIKSIMSNLMCQLSNEAIVEYDPDCRPFTVCRSGHAGIQRYAQVWAGDNLTCWDSLRYNIATILGMGLSGVANHGCDIGGFYGPSPEPELFVRWVQNGIFQPRFSIHSVNTDNTVTEPWMYSHQKKTIQEAIALRYQLSPLLYSLMARAHETGLPIMQSTFTLFQEDPATYDEDIDFFFGDHLLVANVVEKGQTTRTVYFPKAKNPKENFYDFYTRKMYRSGNQYDIEVTLDSIPLFVRSGAIIPMSENRLHNLMKEKTTSLHLLLAPDVDSQFTLYEDDGQSNEYLLGNYLKTTIHVQAAEKTRILFHHEGNYPTDVEQILLDVIHHEQAPFYIQLDQETLPHFLHRKKFEEASTGWYYSQSLKSVLIKYNNPKADHEVLISFEKFDMIGM</sequence>
<name>A0AC61RC78_9FIRM</name>